<dbReference type="SUPFAM" id="SSF82199">
    <property type="entry name" value="SET domain"/>
    <property type="match status" value="1"/>
</dbReference>
<keyword evidence="2" id="KW-0158">Chromosome</keyword>
<evidence type="ECO:0000256" key="8">
    <source>
        <dbReference type="SAM" id="MobiDB-lite"/>
    </source>
</evidence>
<dbReference type="Proteomes" id="UP001342314">
    <property type="component" value="Unassembled WGS sequence"/>
</dbReference>
<evidence type="ECO:0000259" key="9">
    <source>
        <dbReference type="PROSITE" id="PS50280"/>
    </source>
</evidence>
<evidence type="ECO:0000256" key="3">
    <source>
        <dbReference type="ARBA" id="ARBA00022603"/>
    </source>
</evidence>
<dbReference type="InterPro" id="IPR046341">
    <property type="entry name" value="SET_dom_sf"/>
</dbReference>
<dbReference type="InterPro" id="IPR001214">
    <property type="entry name" value="SET_dom"/>
</dbReference>
<evidence type="ECO:0000313" key="11">
    <source>
        <dbReference type="Proteomes" id="UP001342314"/>
    </source>
</evidence>
<dbReference type="SMART" id="SM00317">
    <property type="entry name" value="SET"/>
    <property type="match status" value="1"/>
</dbReference>
<evidence type="ECO:0000256" key="2">
    <source>
        <dbReference type="ARBA" id="ARBA00022454"/>
    </source>
</evidence>
<keyword evidence="5" id="KW-0949">S-adenosyl-L-methionine</keyword>
<comment type="subcellular location">
    <subcellularLocation>
        <location evidence="1">Chromosome</location>
    </subcellularLocation>
</comment>
<dbReference type="AlphaFoldDB" id="A0AAV5GIY4"/>
<protein>
    <recommendedName>
        <fullName evidence="9">SET domain-containing protein</fullName>
    </recommendedName>
</protein>
<evidence type="ECO:0000256" key="7">
    <source>
        <dbReference type="ARBA" id="ARBA00022833"/>
    </source>
</evidence>
<keyword evidence="4" id="KW-0808">Transferase</keyword>
<dbReference type="Pfam" id="PF00856">
    <property type="entry name" value="SET"/>
    <property type="match status" value="1"/>
</dbReference>
<feature type="domain" description="SET" evidence="9">
    <location>
        <begin position="294"/>
        <end position="479"/>
    </location>
</feature>
<evidence type="ECO:0000256" key="6">
    <source>
        <dbReference type="ARBA" id="ARBA00022723"/>
    </source>
</evidence>
<accession>A0AAV5GIY4</accession>
<sequence>MARRFWAARANLRAAALLRFAPRCRSRFIDGGRLGTSTILKTEAEDLTKPTTWTAPTEKPPLVLKADLTTTDERHDLVKLERLEARIKQFKLEQRLAPSWTRQIAGPSYDIKEEFSTEIQDAVNKRERAWRKSRPTEHPLRDAYKGLFEQMVFEASLQEYPPSLPDFRPKIRIVPPVDLPPQYWSSPPFEFTYTNRVVYSDGIVPKQAPGCSCKGNCGSPDNRFKCECRNRQIQASRTRPNGGPRSNHDDFAYDDQERLNSDVLLRQDPIIECNSQCGCGTECQNRVVGLRQGISVDIFYTGLNGWGVRLPERYTNDPINGSYSPQIVRRGELLAIYAGELLRSPDAHARDDLVYCHVKRNYIYDLDSWTTEKIAVAPPDSAHKTVSSAGQRKRKKPRGPSMTPEVDQTAFADDSFTSLYSIDAFSMGNWTRFANHVCEGSNAVPRPVYVDEGDVSRPLWVFFARKDIYPGDEITISYAGEVDPNPADYGLTRAQYIERANRSREEAPPHHRCYCGKRLCRGRMFVVDGEMLWDKLVEDGTAM</sequence>
<dbReference type="PANTHER" id="PTHR46223">
    <property type="entry name" value="HISTONE-LYSINE N-METHYLTRANSFERASE SUV39H"/>
    <property type="match status" value="1"/>
</dbReference>
<dbReference type="GO" id="GO:0005694">
    <property type="term" value="C:chromosome"/>
    <property type="evidence" value="ECO:0007669"/>
    <property type="project" value="UniProtKB-SubCell"/>
</dbReference>
<dbReference type="GO" id="GO:0008270">
    <property type="term" value="F:zinc ion binding"/>
    <property type="evidence" value="ECO:0007669"/>
    <property type="project" value="InterPro"/>
</dbReference>
<dbReference type="Pfam" id="PF05033">
    <property type="entry name" value="Pre-SET"/>
    <property type="match status" value="1"/>
</dbReference>
<organism evidence="10 11">
    <name type="scientific">Rhodotorula paludigena</name>
    <dbReference type="NCBI Taxonomy" id="86838"/>
    <lineage>
        <taxon>Eukaryota</taxon>
        <taxon>Fungi</taxon>
        <taxon>Dikarya</taxon>
        <taxon>Basidiomycota</taxon>
        <taxon>Pucciniomycotina</taxon>
        <taxon>Microbotryomycetes</taxon>
        <taxon>Sporidiobolales</taxon>
        <taxon>Sporidiobolaceae</taxon>
        <taxon>Rhodotorula</taxon>
    </lineage>
</organism>
<evidence type="ECO:0000256" key="5">
    <source>
        <dbReference type="ARBA" id="ARBA00022691"/>
    </source>
</evidence>
<proteinExistence type="predicted"/>
<dbReference type="PANTHER" id="PTHR46223:SF3">
    <property type="entry name" value="HISTONE-LYSINE N-METHYLTRANSFERASE SET-23"/>
    <property type="match status" value="1"/>
</dbReference>
<keyword evidence="7" id="KW-0862">Zinc</keyword>
<comment type="caution">
    <text evidence="10">The sequence shown here is derived from an EMBL/GenBank/DDBJ whole genome shotgun (WGS) entry which is preliminary data.</text>
</comment>
<feature type="region of interest" description="Disordered" evidence="8">
    <location>
        <begin position="380"/>
        <end position="406"/>
    </location>
</feature>
<dbReference type="SMART" id="SM00468">
    <property type="entry name" value="PreSET"/>
    <property type="match status" value="1"/>
</dbReference>
<dbReference type="PROSITE" id="PS50280">
    <property type="entry name" value="SET"/>
    <property type="match status" value="1"/>
</dbReference>
<dbReference type="InterPro" id="IPR007728">
    <property type="entry name" value="Pre-SET_dom"/>
</dbReference>
<keyword evidence="3" id="KW-0489">Methyltransferase</keyword>
<evidence type="ECO:0000313" key="10">
    <source>
        <dbReference type="EMBL" id="GJN89445.1"/>
    </source>
</evidence>
<keyword evidence="11" id="KW-1185">Reference proteome</keyword>
<evidence type="ECO:0000256" key="4">
    <source>
        <dbReference type="ARBA" id="ARBA00022679"/>
    </source>
</evidence>
<dbReference type="InterPro" id="IPR050973">
    <property type="entry name" value="H3K9_Histone-Lys_N-MTase"/>
</dbReference>
<dbReference type="GO" id="GO:0005634">
    <property type="term" value="C:nucleus"/>
    <property type="evidence" value="ECO:0007669"/>
    <property type="project" value="InterPro"/>
</dbReference>
<name>A0AAV5GIY4_9BASI</name>
<keyword evidence="6" id="KW-0479">Metal-binding</keyword>
<dbReference type="EMBL" id="BQKY01000005">
    <property type="protein sequence ID" value="GJN89445.1"/>
    <property type="molecule type" value="Genomic_DNA"/>
</dbReference>
<gene>
    <name evidence="10" type="ORF">Rhopal_002431-T1</name>
</gene>
<evidence type="ECO:0000256" key="1">
    <source>
        <dbReference type="ARBA" id="ARBA00004286"/>
    </source>
</evidence>
<reference evidence="10 11" key="1">
    <citation type="submission" date="2021-12" db="EMBL/GenBank/DDBJ databases">
        <title>High titer production of polyol ester of fatty acids by Rhodotorula paludigena BS15 towards product separation-free biomass refinery.</title>
        <authorList>
            <person name="Mano J."/>
            <person name="Ono H."/>
            <person name="Tanaka T."/>
            <person name="Naito K."/>
            <person name="Sushida H."/>
            <person name="Ike M."/>
            <person name="Tokuyasu K."/>
            <person name="Kitaoka M."/>
        </authorList>
    </citation>
    <scope>NUCLEOTIDE SEQUENCE [LARGE SCALE GENOMIC DNA]</scope>
    <source>
        <strain evidence="10 11">BS15</strain>
    </source>
</reference>
<dbReference type="Gene3D" id="2.170.270.10">
    <property type="entry name" value="SET domain"/>
    <property type="match status" value="1"/>
</dbReference>
<dbReference type="GO" id="GO:0042054">
    <property type="term" value="F:histone methyltransferase activity"/>
    <property type="evidence" value="ECO:0007669"/>
    <property type="project" value="InterPro"/>
</dbReference>
<dbReference type="GO" id="GO:0032259">
    <property type="term" value="P:methylation"/>
    <property type="evidence" value="ECO:0007669"/>
    <property type="project" value="UniProtKB-KW"/>
</dbReference>